<dbReference type="Proteomes" id="UP000315112">
    <property type="component" value="Unassembled WGS sequence"/>
</dbReference>
<evidence type="ECO:0000313" key="5">
    <source>
        <dbReference type="Proteomes" id="UP000437862"/>
    </source>
</evidence>
<dbReference type="Proteomes" id="UP000437862">
    <property type="component" value="Chromosome"/>
</dbReference>
<sequence length="286" mass="29868">MGARMWAVSSALLAVACAVHAAPGQPLGDEALAAVRGGDGVSFDLSGFSMNGDARITYRPQSDRAFWIGNLSAARSDGAVPFADPYRLDITSGPAGLADIVGFAFPANADSAQRWQFAYDWGVDADGIARDGGSIVLRDLVFQGGGWQFSTPRLEDGVAFGLGLNLRIGELALRPNGRTSRDGQMAWQGVRIGAVDETGAFTGAPWAIADVATQPAVINALADENGPHLHIGIGWPDRQYGSGTAPAGGLQVDHISFTNPGGGTTDLGSSRIGSVQIQYLDIRFRP</sequence>
<evidence type="ECO:0000256" key="1">
    <source>
        <dbReference type="SAM" id="SignalP"/>
    </source>
</evidence>
<reference evidence="3 4" key="1">
    <citation type="journal article" date="2015" name="Stand. Genomic Sci.">
        <title>Genomic Encyclopedia of Bacterial and Archaeal Type Strains, Phase III: the genomes of soil and plant-associated and newly described type strains.</title>
        <authorList>
            <person name="Whitman W.B."/>
            <person name="Woyke T."/>
            <person name="Klenk H.P."/>
            <person name="Zhou Y."/>
            <person name="Lilburn T.G."/>
            <person name="Beck B.J."/>
            <person name="De Vos P."/>
            <person name="Vandamme P."/>
            <person name="Eisen J.A."/>
            <person name="Garrity G."/>
            <person name="Hugenholtz P."/>
            <person name="Kyrpides N.C."/>
        </authorList>
    </citation>
    <scope>NUCLEOTIDE SEQUENCE [LARGE SCALE GENOMIC DNA]</scope>
    <source>
        <strain evidence="3 4">CGMCC 1.10685</strain>
    </source>
</reference>
<accession>A0A562Q6A0</accession>
<name>A0A562Q6A0_9BURK</name>
<keyword evidence="5" id="KW-1185">Reference proteome</keyword>
<dbReference type="OrthoDB" id="8769187at2"/>
<dbReference type="EMBL" id="VLKW01000001">
    <property type="protein sequence ID" value="TWI51556.1"/>
    <property type="molecule type" value="Genomic_DNA"/>
</dbReference>
<evidence type="ECO:0000313" key="3">
    <source>
        <dbReference type="EMBL" id="TWI51556.1"/>
    </source>
</evidence>
<evidence type="ECO:0000313" key="4">
    <source>
        <dbReference type="Proteomes" id="UP000315112"/>
    </source>
</evidence>
<dbReference type="PROSITE" id="PS51257">
    <property type="entry name" value="PROKAR_LIPOPROTEIN"/>
    <property type="match status" value="1"/>
</dbReference>
<dbReference type="EMBL" id="CP046904">
    <property type="protein sequence ID" value="QGZ41575.1"/>
    <property type="molecule type" value="Genomic_DNA"/>
</dbReference>
<feature type="signal peptide" evidence="1">
    <location>
        <begin position="1"/>
        <end position="21"/>
    </location>
</feature>
<reference evidence="3" key="2">
    <citation type="submission" date="2019-07" db="EMBL/GenBank/DDBJ databases">
        <authorList>
            <person name="Whitman W."/>
            <person name="Huntemann M."/>
            <person name="Clum A."/>
            <person name="Pillay M."/>
            <person name="Palaniappan K."/>
            <person name="Varghese N."/>
            <person name="Mikhailova N."/>
            <person name="Stamatis D."/>
            <person name="Reddy T."/>
            <person name="Daum C."/>
            <person name="Shapiro N."/>
            <person name="Ivanova N."/>
            <person name="Kyrpides N."/>
            <person name="Woyke T."/>
        </authorList>
    </citation>
    <scope>NUCLEOTIDE SEQUENCE</scope>
    <source>
        <strain evidence="3">CGMCC 1.10685</strain>
    </source>
</reference>
<feature type="chain" id="PRO_5044618231" description="Transporter" evidence="1">
    <location>
        <begin position="22"/>
        <end position="286"/>
    </location>
</feature>
<proteinExistence type="predicted"/>
<evidence type="ECO:0008006" key="6">
    <source>
        <dbReference type="Google" id="ProtNLM"/>
    </source>
</evidence>
<protein>
    <recommendedName>
        <fullName evidence="6">Transporter</fullName>
    </recommendedName>
</protein>
<gene>
    <name evidence="2" type="ORF">GO485_22645</name>
    <name evidence="3" type="ORF">IP92_00543</name>
</gene>
<dbReference type="AlphaFoldDB" id="A0A562Q6A0"/>
<keyword evidence="1" id="KW-0732">Signal</keyword>
<reference evidence="2 5" key="3">
    <citation type="submission" date="2019-12" db="EMBL/GenBank/DDBJ databases">
        <title>Draft Genome Sequences of Six Type Strains of the Genus Massilia.</title>
        <authorList>
            <person name="Miess H."/>
            <person name="Frediansyah A."/>
            <person name="Goeker M."/>
            <person name="Gross H."/>
        </authorList>
    </citation>
    <scope>NUCLEOTIDE SEQUENCE [LARGE SCALE GENOMIC DNA]</scope>
    <source>
        <strain evidence="2 5">DSM 26639</strain>
    </source>
</reference>
<evidence type="ECO:0000313" key="2">
    <source>
        <dbReference type="EMBL" id="QGZ41575.1"/>
    </source>
</evidence>
<organism evidence="3 4">
    <name type="scientific">Pseudoduganella flava</name>
    <dbReference type="NCBI Taxonomy" id="871742"/>
    <lineage>
        <taxon>Bacteria</taxon>
        <taxon>Pseudomonadati</taxon>
        <taxon>Pseudomonadota</taxon>
        <taxon>Betaproteobacteria</taxon>
        <taxon>Burkholderiales</taxon>
        <taxon>Oxalobacteraceae</taxon>
        <taxon>Telluria group</taxon>
        <taxon>Pseudoduganella</taxon>
    </lineage>
</organism>